<dbReference type="AlphaFoldDB" id="A0A5C5BBC7"/>
<dbReference type="InterPro" id="IPR042261">
    <property type="entry name" value="Lsr2-like_dimerization"/>
</dbReference>
<protein>
    <recommendedName>
        <fullName evidence="1">Lsr2 dimerization domain-containing protein</fullName>
    </recommendedName>
</protein>
<accession>A0A5C5BBC7</accession>
<evidence type="ECO:0000259" key="1">
    <source>
        <dbReference type="Pfam" id="PF11774"/>
    </source>
</evidence>
<dbReference type="InterPro" id="IPR024412">
    <property type="entry name" value="Lsr2_dim_dom"/>
</dbReference>
<reference evidence="2 3" key="1">
    <citation type="submission" date="2019-06" db="EMBL/GenBank/DDBJ databases">
        <title>Draft genome sequence of Miniimonas arenae KCTC 19750T isolated from sea sand.</title>
        <authorList>
            <person name="Park S.-J."/>
        </authorList>
    </citation>
    <scope>NUCLEOTIDE SEQUENCE [LARGE SCALE GENOMIC DNA]</scope>
    <source>
        <strain evidence="2 3">KCTC 19750</strain>
    </source>
</reference>
<name>A0A5C5BBC7_9MICO</name>
<evidence type="ECO:0000313" key="3">
    <source>
        <dbReference type="Proteomes" id="UP000313849"/>
    </source>
</evidence>
<dbReference type="OrthoDB" id="4113332at2"/>
<gene>
    <name evidence="2" type="ORF">FH969_07325</name>
</gene>
<comment type="caution">
    <text evidence="2">The sequence shown here is derived from an EMBL/GenBank/DDBJ whole genome shotgun (WGS) entry which is preliminary data.</text>
</comment>
<proteinExistence type="predicted"/>
<dbReference type="RefSeq" id="WP_139986664.1">
    <property type="nucleotide sequence ID" value="NZ_VENP01000021.1"/>
</dbReference>
<dbReference type="Pfam" id="PF11774">
    <property type="entry name" value="Lsr2"/>
    <property type="match status" value="1"/>
</dbReference>
<evidence type="ECO:0000313" key="2">
    <source>
        <dbReference type="EMBL" id="TNU74828.1"/>
    </source>
</evidence>
<dbReference type="Proteomes" id="UP000313849">
    <property type="component" value="Unassembled WGS sequence"/>
</dbReference>
<dbReference type="EMBL" id="VENP01000021">
    <property type="protein sequence ID" value="TNU74828.1"/>
    <property type="molecule type" value="Genomic_DNA"/>
</dbReference>
<dbReference type="GO" id="GO:0003677">
    <property type="term" value="F:DNA binding"/>
    <property type="evidence" value="ECO:0007669"/>
    <property type="project" value="InterPro"/>
</dbReference>
<feature type="domain" description="Lsr2 dimerization" evidence="1">
    <location>
        <begin position="1"/>
        <end position="57"/>
    </location>
</feature>
<organism evidence="2 3">
    <name type="scientific">Miniimonas arenae</name>
    <dbReference type="NCBI Taxonomy" id="676201"/>
    <lineage>
        <taxon>Bacteria</taxon>
        <taxon>Bacillati</taxon>
        <taxon>Actinomycetota</taxon>
        <taxon>Actinomycetes</taxon>
        <taxon>Micrococcales</taxon>
        <taxon>Beutenbergiaceae</taxon>
        <taxon>Miniimonas</taxon>
    </lineage>
</organism>
<sequence>MGTRTIVETLSDLSGQKADRLVTFGVGSARYEIDLTDSEAHAFLELLQPYIEVARKAPKA</sequence>
<keyword evidence="3" id="KW-1185">Reference proteome</keyword>
<dbReference type="Gene3D" id="3.30.60.230">
    <property type="entry name" value="Lsr2, dimerization domain"/>
    <property type="match status" value="1"/>
</dbReference>